<dbReference type="InterPro" id="IPR039418">
    <property type="entry name" value="LexA-like"/>
</dbReference>
<dbReference type="CDD" id="cd06529">
    <property type="entry name" value="S24_LexA-like"/>
    <property type="match status" value="1"/>
</dbReference>
<accession>A0A6I4HR06</accession>
<dbReference type="PANTHER" id="PTHR33516">
    <property type="entry name" value="LEXA REPRESSOR"/>
    <property type="match status" value="1"/>
</dbReference>
<feature type="domain" description="Peptidase S24/S26A/S26B/S26C" evidence="1">
    <location>
        <begin position="101"/>
        <end position="223"/>
    </location>
</feature>
<proteinExistence type="predicted"/>
<dbReference type="RefSeq" id="WP_032035589.1">
    <property type="nucleotide sequence ID" value="NZ_JAAGTQ010000002.1"/>
</dbReference>
<dbReference type="Gene3D" id="2.10.109.10">
    <property type="entry name" value="Umud Fragment, subunit A"/>
    <property type="match status" value="1"/>
</dbReference>
<evidence type="ECO:0000313" key="2">
    <source>
        <dbReference type="EMBL" id="MVM93128.1"/>
    </source>
</evidence>
<dbReference type="InterPro" id="IPR036286">
    <property type="entry name" value="LexA/Signal_pep-like_sf"/>
</dbReference>
<dbReference type="AlphaFoldDB" id="A0A6I4HR06"/>
<gene>
    <name evidence="2" type="ORF">GNY86_16465</name>
</gene>
<dbReference type="PANTHER" id="PTHR33516:SF2">
    <property type="entry name" value="LEXA REPRESSOR-RELATED"/>
    <property type="match status" value="1"/>
</dbReference>
<dbReference type="Proteomes" id="UP000439424">
    <property type="component" value="Unassembled WGS sequence"/>
</dbReference>
<evidence type="ECO:0000313" key="3">
    <source>
        <dbReference type="Proteomes" id="UP000439424"/>
    </source>
</evidence>
<dbReference type="SUPFAM" id="SSF51306">
    <property type="entry name" value="LexA/Signal peptidase"/>
    <property type="match status" value="1"/>
</dbReference>
<dbReference type="EMBL" id="WPIP01000163">
    <property type="protein sequence ID" value="MVM93128.1"/>
    <property type="molecule type" value="Genomic_DNA"/>
</dbReference>
<evidence type="ECO:0000259" key="1">
    <source>
        <dbReference type="Pfam" id="PF00717"/>
    </source>
</evidence>
<reference evidence="2 3" key="1">
    <citation type="submission" date="2019-11" db="EMBL/GenBank/DDBJ databases">
        <title>Multidrug-resistant Acinetobacter baumannii moving toward extensively drug-resistant over fifteen years in South of Brazil.</title>
        <authorList>
            <person name="Fedrigo N.H."/>
            <person name="Cerdeira L."/>
            <person name="Fuga B."/>
            <person name="Marini P.V.B."/>
            <person name="Shinohara D.R."/>
            <person name="Carrara-Marroni F.E."/>
            <person name="Lincopan N."/>
            <person name="Tognim M.C.B."/>
        </authorList>
    </citation>
    <scope>NUCLEOTIDE SEQUENCE [LARGE SCALE GENOMIC DNA]</scope>
    <source>
        <strain evidence="2 3">Ac576</strain>
    </source>
</reference>
<dbReference type="Pfam" id="PF00717">
    <property type="entry name" value="Peptidase_S24"/>
    <property type="match status" value="1"/>
</dbReference>
<organism evidence="2 3">
    <name type="scientific">Acinetobacter baumannii</name>
    <dbReference type="NCBI Taxonomy" id="470"/>
    <lineage>
        <taxon>Bacteria</taxon>
        <taxon>Pseudomonadati</taxon>
        <taxon>Pseudomonadota</taxon>
        <taxon>Gammaproteobacteria</taxon>
        <taxon>Moraxellales</taxon>
        <taxon>Moraxellaceae</taxon>
        <taxon>Acinetobacter</taxon>
        <taxon>Acinetobacter calcoaceticus/baumannii complex</taxon>
    </lineage>
</organism>
<dbReference type="InterPro" id="IPR001387">
    <property type="entry name" value="Cro/C1-type_HTH"/>
</dbReference>
<name>A0A6I4HR06_ACIBA</name>
<comment type="caution">
    <text evidence="2">The sequence shown here is derived from an EMBL/GenBank/DDBJ whole genome shotgun (WGS) entry which is preliminary data.</text>
</comment>
<dbReference type="InterPro" id="IPR050077">
    <property type="entry name" value="LexA_repressor"/>
</dbReference>
<dbReference type="InterPro" id="IPR015927">
    <property type="entry name" value="Peptidase_S24_S26A/B/C"/>
</dbReference>
<dbReference type="CDD" id="cd00093">
    <property type="entry name" value="HTH_XRE"/>
    <property type="match status" value="1"/>
</dbReference>
<sequence>MNISDIRRNNLLQLIEQKANGSQKDFANHVGTAAAYLSQIINGTIGNNGKPAAVGNPLARKIEKAYGLPDGYMDRENSKIERFDNNVDLKEKITTEGRLVPVISWVAAGSFSPIETVLRDAVVDEHLPPNTKSGKNGYGLKITGNSMLPRFEPGDRIYVNPDIQTFDLQTNDLVIVACAGDSEATFKKLIIEGNNRYLEPLNPDWPEKIIKLTEDCRLVGKVVGLYRDI</sequence>
<protein>
    <submittedName>
        <fullName evidence="2">LexA family transcriptional repressor</fullName>
    </submittedName>
</protein>